<dbReference type="RefSeq" id="WP_218251587.1">
    <property type="nucleotide sequence ID" value="NZ_JABXWD010000062.1"/>
</dbReference>
<evidence type="ECO:0000313" key="3">
    <source>
        <dbReference type="Proteomes" id="UP001196980"/>
    </source>
</evidence>
<name>A0ABS6RXJ1_9BACT</name>
<feature type="region of interest" description="Disordered" evidence="1">
    <location>
        <begin position="122"/>
        <end position="146"/>
    </location>
</feature>
<feature type="compositionally biased region" description="Pro residues" evidence="1">
    <location>
        <begin position="124"/>
        <end position="138"/>
    </location>
</feature>
<gene>
    <name evidence="2" type="ORF">HWQ67_05200</name>
</gene>
<reference evidence="2 3" key="1">
    <citation type="journal article" date="2020" name="J Geophys Res Biogeosci">
        <title>Magnetotaxis as an Adaptation to Enable Bacterial Shuttling of Microbial Sulfur and Sulfur Cycling Across Aquatic Oxic#Anoxic Interfaces.</title>
        <authorList>
            <person name="Li J."/>
            <person name="Liu P."/>
            <person name="Wang J."/>
            <person name="Roberts A.P."/>
            <person name="Pan Y."/>
        </authorList>
    </citation>
    <scope>NUCLEOTIDE SEQUENCE [LARGE SCALE GENOMIC DNA]</scope>
    <source>
        <strain evidence="2 3">MYR-1_YQ</strain>
    </source>
</reference>
<organism evidence="2 3">
    <name type="scientific">Candidatus Magnetobacterium casense</name>
    <dbReference type="NCBI Taxonomy" id="1455061"/>
    <lineage>
        <taxon>Bacteria</taxon>
        <taxon>Pseudomonadati</taxon>
        <taxon>Nitrospirota</taxon>
        <taxon>Thermodesulfovibrionia</taxon>
        <taxon>Thermodesulfovibrionales</taxon>
        <taxon>Candidatus Magnetobacteriaceae</taxon>
        <taxon>Candidatus Magnetobacterium</taxon>
    </lineage>
</organism>
<proteinExistence type="predicted"/>
<comment type="caution">
    <text evidence="2">The sequence shown here is derived from an EMBL/GenBank/DDBJ whole genome shotgun (WGS) entry which is preliminary data.</text>
</comment>
<protein>
    <recommendedName>
        <fullName evidence="4">Replication protein</fullName>
    </recommendedName>
</protein>
<sequence>MKRGTPRHPKVACLASTLGITQYAAVGLLEMLWHFTAEFARDGGIGKYSDDVIKAALSYDGDSTTLINALASCGWIDRCDCHRLRIHDWKEHADQTVQKVLAKHNQTFAQCYDGDSIILSPSKMPSPSPSPSPIPSPIPKAQEKKPARARVEYDQDFNTFWSSYPRRIGKDAAWKAWKKARPPIDDVLRAIEWQKKTWADPQYIPHPSTYINQGRWKDDPETRQPIGKETAAQKMVREQREYLLKGIADEQQKNKAQVESAFAMLGGRHE</sequence>
<evidence type="ECO:0008006" key="4">
    <source>
        <dbReference type="Google" id="ProtNLM"/>
    </source>
</evidence>
<dbReference type="Proteomes" id="UP001196980">
    <property type="component" value="Unassembled WGS sequence"/>
</dbReference>
<feature type="region of interest" description="Disordered" evidence="1">
    <location>
        <begin position="209"/>
        <end position="234"/>
    </location>
</feature>
<evidence type="ECO:0000313" key="2">
    <source>
        <dbReference type="EMBL" id="MBV6340973.1"/>
    </source>
</evidence>
<keyword evidence="3" id="KW-1185">Reference proteome</keyword>
<dbReference type="EMBL" id="JABXWD010000062">
    <property type="protein sequence ID" value="MBV6340973.1"/>
    <property type="molecule type" value="Genomic_DNA"/>
</dbReference>
<accession>A0ABS6RXJ1</accession>
<evidence type="ECO:0000256" key="1">
    <source>
        <dbReference type="SAM" id="MobiDB-lite"/>
    </source>
</evidence>